<feature type="compositionally biased region" description="Low complexity" evidence="5">
    <location>
        <begin position="1"/>
        <end position="11"/>
    </location>
</feature>
<sequence>MVPSGSVSGPGESCSARTPKANESVKLIFDYVDSQRVVGEGDEQESGGGESGGGGSVGGADDRNRSGNRVRGDSEKDPAFKGRRKTKMKMSLLRFGKSNKKALYSKPKSQGLVSPATQTETPIDNSNSATPRGSGSRRSVYGDNFNKQMPHIGETLLEHQRRTLVPKLRDIADRENTRVADNASTLISDAMHLRNVNAHRWNKFSLRFYKARNSRAYHVLGFMVIMAHTVLSMFESPREEWEHVTDYLKFANEAVQKNVCSWANYIFVTIYLLDIVVQLCYQRIAWHDVDWASDYVKNRGGKNVESTARSFRKHFVSSLRESSFGGGAESERPRGSFSTWLANKISEIMMLKYNFIFIFNFLVVAFMIYATATKLPSKGAFFRPAMFLFTNYRIQTACGAFVKMLPHLTDILVILFLFIVVFAAITCVAFEEAPSASSNPEEGFSSFWYALLNYYVLLSTENFPSILDRFQDNFVAWVFIFFLVIGYFIFMAYMTAIVFDGYYHVKIQISLQEYLTERSALVTAFLCIAYDPLADGFNEVLTLGDLIEANLTFHGKNAGIEMITDLFLALDVDGSKTLDEEEFYHFCDGVVSLLERLENQDLEFESLDHRSTSGSFDIDNQGRTSFSSEDGQQRRRSSSFNPVSGAGGGVRRMVWNLRKFLRRMKLHFIDFFRRHVDKLIPEEGTHILFNHILQIFRSGLIQIFFILALVWTFAFSVIAMNVLGKQECINKAVEALGEDVDVYQIPYYERFDTFPNSMVAMFRLATGSGWNDVMFLYWPCESPWGGTNFSPVFFVTFHFSFCIAKELLGTNPYASRTLIDMANRLLAPASGLQWDMTVINSKHAMRSDSGTHESDSRVRASSVGTEADSPMPLSPTRESSRARVSTKRYNELENRPPSVVNRGHRGSTAQRKYRKEWSQEWYHEKGGKEAAKERNKATQAKLQTHKFEIAKGASSTIENMTQAELTVKILENVHTRVDAFLSSVPVAKKLKGTGDWAIHISAMQEHRVEEGEWYTNFFKYAAEPKDGGSWTTSDNARLKGQMIADPILLTIDGGNSAFECNVAEEGAIDYIYNKLQVPITNDLAAAKNGKSKGGAQEVYQYPGGVFYSSAWGERAEDRKKRYERKTSHQRALA</sequence>
<feature type="compositionally biased region" description="Polar residues" evidence="5">
    <location>
        <begin position="107"/>
        <end position="137"/>
    </location>
</feature>
<feature type="transmembrane region" description="Helical" evidence="6">
    <location>
        <begin position="411"/>
        <end position="430"/>
    </location>
</feature>
<feature type="region of interest" description="Disordered" evidence="5">
    <location>
        <begin position="608"/>
        <end position="644"/>
    </location>
</feature>
<feature type="compositionally biased region" description="Basic and acidic residues" evidence="5">
    <location>
        <begin position="60"/>
        <end position="80"/>
    </location>
</feature>
<evidence type="ECO:0000256" key="3">
    <source>
        <dbReference type="ARBA" id="ARBA00022989"/>
    </source>
</evidence>
<dbReference type="OrthoDB" id="200468at2759"/>
<feature type="region of interest" description="Disordered" evidence="5">
    <location>
        <begin position="1114"/>
        <end position="1133"/>
    </location>
</feature>
<feature type="transmembrane region" description="Helical" evidence="6">
    <location>
        <begin position="262"/>
        <end position="281"/>
    </location>
</feature>
<feature type="region of interest" description="Disordered" evidence="5">
    <location>
        <begin position="845"/>
        <end position="888"/>
    </location>
</feature>
<reference evidence="8" key="1">
    <citation type="submission" date="2022-07" db="EMBL/GenBank/DDBJ databases">
        <title>Genome analysis of Parmales, a sister group of diatoms, reveals the evolutionary specialization of diatoms from phago-mixotrophs to photoautotrophs.</title>
        <authorList>
            <person name="Ban H."/>
            <person name="Sato S."/>
            <person name="Yoshikawa S."/>
            <person name="Kazumasa Y."/>
            <person name="Nakamura Y."/>
            <person name="Ichinomiya M."/>
            <person name="Saitoh K."/>
            <person name="Sato N."/>
            <person name="Blanc-Mathieu R."/>
            <person name="Endo H."/>
            <person name="Kuwata A."/>
            <person name="Ogata H."/>
        </authorList>
    </citation>
    <scope>NUCLEOTIDE SEQUENCE</scope>
</reference>
<keyword evidence="3 6" id="KW-1133">Transmembrane helix</keyword>
<proteinExistence type="predicted"/>
<dbReference type="InterPro" id="IPR018247">
    <property type="entry name" value="EF_Hand_1_Ca_BS"/>
</dbReference>
<feature type="compositionally biased region" description="Gly residues" evidence="5">
    <location>
        <begin position="46"/>
        <end position="58"/>
    </location>
</feature>
<feature type="transmembrane region" description="Helical" evidence="6">
    <location>
        <begin position="353"/>
        <end position="372"/>
    </location>
</feature>
<dbReference type="InterPro" id="IPR002048">
    <property type="entry name" value="EF_hand_dom"/>
</dbReference>
<feature type="transmembrane region" description="Helical" evidence="6">
    <location>
        <begin position="216"/>
        <end position="234"/>
    </location>
</feature>
<comment type="caution">
    <text evidence="8">The sequence shown here is derived from an EMBL/GenBank/DDBJ whole genome shotgun (WGS) entry which is preliminary data.</text>
</comment>
<gene>
    <name evidence="8" type="ORF">TrRE_jg2095</name>
</gene>
<evidence type="ECO:0000256" key="4">
    <source>
        <dbReference type="ARBA" id="ARBA00023136"/>
    </source>
</evidence>
<feature type="compositionally biased region" description="Basic and acidic residues" evidence="5">
    <location>
        <begin position="1114"/>
        <end position="1126"/>
    </location>
</feature>
<evidence type="ECO:0000256" key="5">
    <source>
        <dbReference type="SAM" id="MobiDB-lite"/>
    </source>
</evidence>
<keyword evidence="9" id="KW-1185">Reference proteome</keyword>
<dbReference type="Pfam" id="PF00520">
    <property type="entry name" value="Ion_trans"/>
    <property type="match status" value="2"/>
</dbReference>
<dbReference type="GO" id="GO:0005216">
    <property type="term" value="F:monoatomic ion channel activity"/>
    <property type="evidence" value="ECO:0007669"/>
    <property type="project" value="InterPro"/>
</dbReference>
<evidence type="ECO:0000256" key="1">
    <source>
        <dbReference type="ARBA" id="ARBA00004141"/>
    </source>
</evidence>
<dbReference type="PANTHER" id="PTHR46726">
    <property type="entry name" value="TWO PORE CHANNEL 3"/>
    <property type="match status" value="1"/>
</dbReference>
<dbReference type="PANTHER" id="PTHR46726:SF1">
    <property type="entry name" value="TWO-PORE CALCIUM CHANNEL 3"/>
    <property type="match status" value="1"/>
</dbReference>
<feature type="region of interest" description="Disordered" evidence="5">
    <location>
        <begin position="36"/>
        <end position="142"/>
    </location>
</feature>
<dbReference type="Proteomes" id="UP001165082">
    <property type="component" value="Unassembled WGS sequence"/>
</dbReference>
<evidence type="ECO:0000313" key="8">
    <source>
        <dbReference type="EMBL" id="GMH62502.1"/>
    </source>
</evidence>
<accession>A0A9W6ZY35</accession>
<dbReference type="GO" id="GO:0016020">
    <property type="term" value="C:membrane"/>
    <property type="evidence" value="ECO:0007669"/>
    <property type="project" value="UniProtKB-SubCell"/>
</dbReference>
<evidence type="ECO:0000256" key="6">
    <source>
        <dbReference type="SAM" id="Phobius"/>
    </source>
</evidence>
<dbReference type="EMBL" id="BRXZ01001105">
    <property type="protein sequence ID" value="GMH62502.1"/>
    <property type="molecule type" value="Genomic_DNA"/>
</dbReference>
<feature type="compositionally biased region" description="Polar residues" evidence="5">
    <location>
        <begin position="621"/>
        <end position="630"/>
    </location>
</feature>
<dbReference type="GO" id="GO:0005509">
    <property type="term" value="F:calcium ion binding"/>
    <property type="evidence" value="ECO:0007669"/>
    <property type="project" value="InterPro"/>
</dbReference>
<protein>
    <recommendedName>
        <fullName evidence="7">EF-hand domain-containing protein</fullName>
    </recommendedName>
</protein>
<dbReference type="PROSITE" id="PS50222">
    <property type="entry name" value="EF_HAND_2"/>
    <property type="match status" value="1"/>
</dbReference>
<dbReference type="Gene3D" id="1.10.287.70">
    <property type="match status" value="2"/>
</dbReference>
<feature type="compositionally biased region" description="Basic and acidic residues" evidence="5">
    <location>
        <begin position="845"/>
        <end position="858"/>
    </location>
</feature>
<evidence type="ECO:0000313" key="9">
    <source>
        <dbReference type="Proteomes" id="UP001165082"/>
    </source>
</evidence>
<keyword evidence="4 6" id="KW-0472">Membrane</keyword>
<dbReference type="AlphaFoldDB" id="A0A9W6ZY35"/>
<evidence type="ECO:0000259" key="7">
    <source>
        <dbReference type="PROSITE" id="PS50222"/>
    </source>
</evidence>
<feature type="domain" description="EF-hand" evidence="7">
    <location>
        <begin position="558"/>
        <end position="593"/>
    </location>
</feature>
<name>A0A9W6ZY35_9STRA</name>
<feature type="transmembrane region" description="Helical" evidence="6">
    <location>
        <begin position="700"/>
        <end position="723"/>
    </location>
</feature>
<feature type="region of interest" description="Disordered" evidence="5">
    <location>
        <begin position="1"/>
        <end position="20"/>
    </location>
</feature>
<comment type="subcellular location">
    <subcellularLocation>
        <location evidence="1">Membrane</location>
        <topology evidence="1">Multi-pass membrane protein</topology>
    </subcellularLocation>
</comment>
<dbReference type="PROSITE" id="PS00018">
    <property type="entry name" value="EF_HAND_1"/>
    <property type="match status" value="1"/>
</dbReference>
<keyword evidence="2 6" id="KW-0812">Transmembrane</keyword>
<dbReference type="InterPro" id="IPR005821">
    <property type="entry name" value="Ion_trans_dom"/>
</dbReference>
<evidence type="ECO:0000256" key="2">
    <source>
        <dbReference type="ARBA" id="ARBA00022692"/>
    </source>
</evidence>
<feature type="transmembrane region" description="Helical" evidence="6">
    <location>
        <begin position="442"/>
        <end position="458"/>
    </location>
</feature>
<organism evidence="8 9">
    <name type="scientific">Triparma retinervis</name>
    <dbReference type="NCBI Taxonomy" id="2557542"/>
    <lineage>
        <taxon>Eukaryota</taxon>
        <taxon>Sar</taxon>
        <taxon>Stramenopiles</taxon>
        <taxon>Ochrophyta</taxon>
        <taxon>Bolidophyceae</taxon>
        <taxon>Parmales</taxon>
        <taxon>Triparmaceae</taxon>
        <taxon>Triparma</taxon>
    </lineage>
</organism>
<feature type="transmembrane region" description="Helical" evidence="6">
    <location>
        <begin position="474"/>
        <end position="499"/>
    </location>
</feature>